<evidence type="ECO:0000256" key="2">
    <source>
        <dbReference type="ARBA" id="ARBA00012920"/>
    </source>
</evidence>
<dbReference type="Proteomes" id="UP001139207">
    <property type="component" value="Unassembled WGS sequence"/>
</dbReference>
<dbReference type="Gene3D" id="3.40.50.1170">
    <property type="entry name" value="L-asparaginase, N-terminal domain"/>
    <property type="match status" value="1"/>
</dbReference>
<dbReference type="RefSeq" id="WP_244804331.1">
    <property type="nucleotide sequence ID" value="NZ_JALIEA010000012.1"/>
</dbReference>
<dbReference type="CDD" id="cd08964">
    <property type="entry name" value="L-asparaginase_II"/>
    <property type="match status" value="1"/>
</dbReference>
<feature type="active site" description="O-isoaspartyl threonine intermediate" evidence="4">
    <location>
        <position position="17"/>
    </location>
</feature>
<dbReference type="PIRSF" id="PIRSF500176">
    <property type="entry name" value="L_ASNase"/>
    <property type="match status" value="1"/>
</dbReference>
<comment type="similarity">
    <text evidence="1">Belongs to the asparaginase 1 family.</text>
</comment>
<proteinExistence type="inferred from homology"/>
<dbReference type="AlphaFoldDB" id="A0A9X1WH93"/>
<dbReference type="SFLD" id="SFLDS00057">
    <property type="entry name" value="Glutaminase/Asparaginase"/>
    <property type="match status" value="1"/>
</dbReference>
<feature type="domain" description="L-asparaginase N-terminal" evidence="7">
    <location>
        <begin position="11"/>
        <end position="170"/>
    </location>
</feature>
<protein>
    <recommendedName>
        <fullName evidence="2">asparaginase</fullName>
        <ecNumber evidence="2">3.5.1.1</ecNumber>
    </recommendedName>
</protein>
<dbReference type="PIRSF" id="PIRSF001220">
    <property type="entry name" value="L-ASNase_gatD"/>
    <property type="match status" value="1"/>
</dbReference>
<dbReference type="GO" id="GO:0006528">
    <property type="term" value="P:asparagine metabolic process"/>
    <property type="evidence" value="ECO:0007669"/>
    <property type="project" value="InterPro"/>
</dbReference>
<keyword evidence="10" id="KW-1185">Reference proteome</keyword>
<evidence type="ECO:0000259" key="7">
    <source>
        <dbReference type="Pfam" id="PF00710"/>
    </source>
</evidence>
<dbReference type="SMART" id="SM00870">
    <property type="entry name" value="Asparaginase"/>
    <property type="match status" value="1"/>
</dbReference>
<dbReference type="InterPro" id="IPR037152">
    <property type="entry name" value="L-asparaginase_N_sf"/>
</dbReference>
<dbReference type="Pfam" id="PF00710">
    <property type="entry name" value="Asparaginase"/>
    <property type="match status" value="1"/>
</dbReference>
<evidence type="ECO:0000256" key="4">
    <source>
        <dbReference type="PIRSR" id="PIRSR001220-1"/>
    </source>
</evidence>
<dbReference type="Gene3D" id="3.40.50.40">
    <property type="match status" value="1"/>
</dbReference>
<dbReference type="EMBL" id="JALIEA010000012">
    <property type="protein sequence ID" value="MCJ7858620.1"/>
    <property type="molecule type" value="Genomic_DNA"/>
</dbReference>
<dbReference type="PANTHER" id="PTHR11707:SF28">
    <property type="entry name" value="60 KDA LYSOPHOSPHOLIPASE"/>
    <property type="match status" value="1"/>
</dbReference>
<feature type="active site" evidence="6">
    <location>
        <position position="17"/>
    </location>
</feature>
<dbReference type="PANTHER" id="PTHR11707">
    <property type="entry name" value="L-ASPARAGINASE"/>
    <property type="match status" value="1"/>
</dbReference>
<comment type="caution">
    <text evidence="9">The sequence shown here is derived from an EMBL/GenBank/DDBJ whole genome shotgun (WGS) entry which is preliminary data.</text>
</comment>
<keyword evidence="3" id="KW-0378">Hydrolase</keyword>
<dbReference type="InterPro" id="IPR020827">
    <property type="entry name" value="Asparaginase/glutaminase_AS1"/>
</dbReference>
<organism evidence="9 10">
    <name type="scientific">Corynebacterium kalidii</name>
    <dbReference type="NCBI Taxonomy" id="2931982"/>
    <lineage>
        <taxon>Bacteria</taxon>
        <taxon>Bacillati</taxon>
        <taxon>Actinomycetota</taxon>
        <taxon>Actinomycetes</taxon>
        <taxon>Mycobacteriales</taxon>
        <taxon>Corynebacteriaceae</taxon>
        <taxon>Corynebacterium</taxon>
    </lineage>
</organism>
<dbReference type="PROSITE" id="PS51732">
    <property type="entry name" value="ASN_GLN_ASE_3"/>
    <property type="match status" value="1"/>
</dbReference>
<gene>
    <name evidence="9" type="ORF">MUN33_07815</name>
</gene>
<dbReference type="InterPro" id="IPR006034">
    <property type="entry name" value="Asparaginase/glutaminase-like"/>
</dbReference>
<dbReference type="InterPro" id="IPR036152">
    <property type="entry name" value="Asp/glu_Ase-like_sf"/>
</dbReference>
<evidence type="ECO:0000313" key="10">
    <source>
        <dbReference type="Proteomes" id="UP001139207"/>
    </source>
</evidence>
<dbReference type="EC" id="3.5.1.1" evidence="2"/>
<sequence>MTDSTADTPTVLATGGTISCTSDADGDLVPTRGITALLDDAGLPPSSVKARDVLRLDSSTMDLADLDGLLAEIHDARGTGPVVVTHGTDSMEETAMAVDRLVGGPVVLTGAQRPADDPAPDGPANLRDAVAAAQQVVSPSVVFGGRTLPAYGVRKVHTTADAAFDAPDLARPTVLASSPVPLAGLRVDIVAAYQGADPDAVRSALDSGADGIVVAAFGSGNVGVLADGVTDALAAGIPVVVASRVPAGGVNLVYGGAGGGRSLARAGIRSAGQLTPPQARMELLCQLAVQRARR</sequence>
<evidence type="ECO:0000256" key="5">
    <source>
        <dbReference type="PIRSR" id="PIRSR001220-2"/>
    </source>
</evidence>
<feature type="binding site" evidence="5">
    <location>
        <begin position="88"/>
        <end position="89"/>
    </location>
    <ligand>
        <name>substrate</name>
    </ligand>
</feature>
<dbReference type="GO" id="GO:0004067">
    <property type="term" value="F:asparaginase activity"/>
    <property type="evidence" value="ECO:0007669"/>
    <property type="project" value="UniProtKB-UniRule"/>
</dbReference>
<name>A0A9X1WH93_9CORY</name>
<evidence type="ECO:0000256" key="6">
    <source>
        <dbReference type="PROSITE-ProRule" id="PRU10099"/>
    </source>
</evidence>
<dbReference type="InterPro" id="IPR040919">
    <property type="entry name" value="Asparaginase_C"/>
</dbReference>
<feature type="binding site" evidence="5">
    <location>
        <position position="58"/>
    </location>
    <ligand>
        <name>substrate</name>
    </ligand>
</feature>
<feature type="domain" description="Asparaginase/glutaminase C-terminal" evidence="8">
    <location>
        <begin position="186"/>
        <end position="289"/>
    </location>
</feature>
<dbReference type="InterPro" id="IPR004550">
    <property type="entry name" value="AsnASE_II"/>
</dbReference>
<reference evidence="9" key="1">
    <citation type="submission" date="2022-04" db="EMBL/GenBank/DDBJ databases">
        <title>Corynebacterium kalidii LD5P10.</title>
        <authorList>
            <person name="Sun J.Q."/>
        </authorList>
    </citation>
    <scope>NUCLEOTIDE SEQUENCE</scope>
    <source>
        <strain evidence="9">LD5P10</strain>
    </source>
</reference>
<evidence type="ECO:0000256" key="3">
    <source>
        <dbReference type="ARBA" id="ARBA00022801"/>
    </source>
</evidence>
<dbReference type="PROSITE" id="PS00144">
    <property type="entry name" value="ASN_GLN_ASE_1"/>
    <property type="match status" value="1"/>
</dbReference>
<evidence type="ECO:0000313" key="9">
    <source>
        <dbReference type="EMBL" id="MCJ7858620.1"/>
    </source>
</evidence>
<dbReference type="PRINTS" id="PR00139">
    <property type="entry name" value="ASNGLNASE"/>
</dbReference>
<accession>A0A9X1WH93</accession>
<evidence type="ECO:0000256" key="1">
    <source>
        <dbReference type="ARBA" id="ARBA00010518"/>
    </source>
</evidence>
<dbReference type="Pfam" id="PF17763">
    <property type="entry name" value="Asparaginase_C"/>
    <property type="match status" value="1"/>
</dbReference>
<dbReference type="InterPro" id="IPR027473">
    <property type="entry name" value="L-asparaginase_C"/>
</dbReference>
<evidence type="ECO:0000259" key="8">
    <source>
        <dbReference type="Pfam" id="PF17763"/>
    </source>
</evidence>
<dbReference type="SUPFAM" id="SSF53774">
    <property type="entry name" value="Glutaminase/Asparaginase"/>
    <property type="match status" value="1"/>
</dbReference>
<dbReference type="InterPro" id="IPR027474">
    <property type="entry name" value="L-asparaginase_N"/>
</dbReference>